<evidence type="ECO:0000313" key="2">
    <source>
        <dbReference type="EMBL" id="KAJ4432566.1"/>
    </source>
</evidence>
<gene>
    <name evidence="2" type="ORF">ANN_21189</name>
</gene>
<evidence type="ECO:0000256" key="1">
    <source>
        <dbReference type="SAM" id="MobiDB-lite"/>
    </source>
</evidence>
<reference evidence="2 3" key="1">
    <citation type="journal article" date="2022" name="Allergy">
        <title>Genome assembly and annotation of Periplaneta americana reveal a comprehensive cockroach allergen profile.</title>
        <authorList>
            <person name="Wang L."/>
            <person name="Xiong Q."/>
            <person name="Saelim N."/>
            <person name="Wang L."/>
            <person name="Nong W."/>
            <person name="Wan A.T."/>
            <person name="Shi M."/>
            <person name="Liu X."/>
            <person name="Cao Q."/>
            <person name="Hui J.H.L."/>
            <person name="Sookrung N."/>
            <person name="Leung T.F."/>
            <person name="Tungtrongchitr A."/>
            <person name="Tsui S.K.W."/>
        </authorList>
    </citation>
    <scope>NUCLEOTIDE SEQUENCE [LARGE SCALE GENOMIC DNA]</scope>
    <source>
        <strain evidence="2">PWHHKU_190912</strain>
    </source>
</reference>
<organism evidence="2 3">
    <name type="scientific">Periplaneta americana</name>
    <name type="common">American cockroach</name>
    <name type="synonym">Blatta americana</name>
    <dbReference type="NCBI Taxonomy" id="6978"/>
    <lineage>
        <taxon>Eukaryota</taxon>
        <taxon>Metazoa</taxon>
        <taxon>Ecdysozoa</taxon>
        <taxon>Arthropoda</taxon>
        <taxon>Hexapoda</taxon>
        <taxon>Insecta</taxon>
        <taxon>Pterygota</taxon>
        <taxon>Neoptera</taxon>
        <taxon>Polyneoptera</taxon>
        <taxon>Dictyoptera</taxon>
        <taxon>Blattodea</taxon>
        <taxon>Blattoidea</taxon>
        <taxon>Blattidae</taxon>
        <taxon>Blattinae</taxon>
        <taxon>Periplaneta</taxon>
    </lineage>
</organism>
<protein>
    <submittedName>
        <fullName evidence="2">Uncharacterized protein</fullName>
    </submittedName>
</protein>
<name>A0ABQ8SEN0_PERAM</name>
<sequence>MAALREGGNEYPGSLKAISNWDPGGKKTFGEARRRGEDNIKMDLREVGYDDRDWINLAQDRDQCRTYVRVRFLKSHLSRKQGLPKIGMRTNQFDKEERRQEKSRDNLNDIELYRRKRNDIDRISLAL</sequence>
<comment type="caution">
    <text evidence="2">The sequence shown here is derived from an EMBL/GenBank/DDBJ whole genome shotgun (WGS) entry which is preliminary data.</text>
</comment>
<feature type="compositionally biased region" description="Basic and acidic residues" evidence="1">
    <location>
        <begin position="92"/>
        <end position="108"/>
    </location>
</feature>
<proteinExistence type="predicted"/>
<accession>A0ABQ8SEN0</accession>
<evidence type="ECO:0000313" key="3">
    <source>
        <dbReference type="Proteomes" id="UP001148838"/>
    </source>
</evidence>
<feature type="region of interest" description="Disordered" evidence="1">
    <location>
        <begin position="1"/>
        <end position="35"/>
    </location>
</feature>
<dbReference type="Proteomes" id="UP001148838">
    <property type="component" value="Unassembled WGS sequence"/>
</dbReference>
<keyword evidence="3" id="KW-1185">Reference proteome</keyword>
<feature type="compositionally biased region" description="Basic and acidic residues" evidence="1">
    <location>
        <begin position="24"/>
        <end position="35"/>
    </location>
</feature>
<dbReference type="EMBL" id="JAJSOF020000029">
    <property type="protein sequence ID" value="KAJ4432566.1"/>
    <property type="molecule type" value="Genomic_DNA"/>
</dbReference>
<feature type="region of interest" description="Disordered" evidence="1">
    <location>
        <begin position="81"/>
        <end position="108"/>
    </location>
</feature>